<evidence type="ECO:0000256" key="3">
    <source>
        <dbReference type="ARBA" id="ARBA00012865"/>
    </source>
</evidence>
<evidence type="ECO:0000259" key="5">
    <source>
        <dbReference type="Pfam" id="PF13354"/>
    </source>
</evidence>
<comment type="similarity">
    <text evidence="2">Belongs to the class-A beta-lactamase family.</text>
</comment>
<dbReference type="PROSITE" id="PS51257">
    <property type="entry name" value="PROKAR_LIPOPROTEIN"/>
    <property type="match status" value="1"/>
</dbReference>
<evidence type="ECO:0000256" key="1">
    <source>
        <dbReference type="ARBA" id="ARBA00001526"/>
    </source>
</evidence>
<proteinExistence type="inferred from homology"/>
<dbReference type="InterPro" id="IPR012338">
    <property type="entry name" value="Beta-lactam/transpept-like"/>
</dbReference>
<keyword evidence="6" id="KW-0378">Hydrolase</keyword>
<dbReference type="EC" id="3.5.2.6" evidence="3"/>
<dbReference type="GO" id="GO:0008800">
    <property type="term" value="F:beta-lactamase activity"/>
    <property type="evidence" value="ECO:0007669"/>
    <property type="project" value="UniProtKB-EC"/>
</dbReference>
<gene>
    <name evidence="6" type="ordered locus">Caul_3523</name>
</gene>
<evidence type="ECO:0000313" key="6">
    <source>
        <dbReference type="EMBL" id="ABZ72650.1"/>
    </source>
</evidence>
<reference evidence="6" key="1">
    <citation type="submission" date="2008-01" db="EMBL/GenBank/DDBJ databases">
        <title>Complete sequence of chromosome of Caulobacter sp. K31.</title>
        <authorList>
            <consortium name="US DOE Joint Genome Institute"/>
            <person name="Copeland A."/>
            <person name="Lucas S."/>
            <person name="Lapidus A."/>
            <person name="Barry K."/>
            <person name="Glavina del Rio T."/>
            <person name="Dalin E."/>
            <person name="Tice H."/>
            <person name="Pitluck S."/>
            <person name="Bruce D."/>
            <person name="Goodwin L."/>
            <person name="Thompson L.S."/>
            <person name="Brettin T."/>
            <person name="Detter J.C."/>
            <person name="Han C."/>
            <person name="Schmutz J."/>
            <person name="Larimer F."/>
            <person name="Land M."/>
            <person name="Hauser L."/>
            <person name="Kyrpides N."/>
            <person name="Kim E."/>
            <person name="Stephens C."/>
            <person name="Richardson P."/>
        </authorList>
    </citation>
    <scope>NUCLEOTIDE SEQUENCE [LARGE SCALE GENOMIC DNA]</scope>
    <source>
        <strain evidence="6">K31</strain>
    </source>
</reference>
<dbReference type="HOGENOM" id="CLU_031960_0_1_5"/>
<dbReference type="EMBL" id="CP000927">
    <property type="protein sequence ID" value="ABZ72650.1"/>
    <property type="molecule type" value="Genomic_DNA"/>
</dbReference>
<dbReference type="GO" id="GO:0046677">
    <property type="term" value="P:response to antibiotic"/>
    <property type="evidence" value="ECO:0007669"/>
    <property type="project" value="InterPro"/>
</dbReference>
<dbReference type="GO" id="GO:0030655">
    <property type="term" value="P:beta-lactam antibiotic catabolic process"/>
    <property type="evidence" value="ECO:0007669"/>
    <property type="project" value="InterPro"/>
</dbReference>
<name>B0T712_CAUSK</name>
<keyword evidence="4" id="KW-0732">Signal</keyword>
<comment type="catalytic activity">
    <reaction evidence="1">
        <text>a beta-lactam + H2O = a substituted beta-amino acid</text>
        <dbReference type="Rhea" id="RHEA:20401"/>
        <dbReference type="ChEBI" id="CHEBI:15377"/>
        <dbReference type="ChEBI" id="CHEBI:35627"/>
        <dbReference type="ChEBI" id="CHEBI:140347"/>
        <dbReference type="EC" id="3.5.2.6"/>
    </reaction>
</comment>
<accession>B0T712</accession>
<sequence length="338" mass="36222" precursor="true">MSLFRYAALCLTLLLAGCSEPPMLGQTDPLFDRETMTVQFQEIANRVAPGSLGVAVEDLSTGQIISFNGEKRFPLQGVFTAPLGAAVLAEVEAGRLRLNETLRIEDVDLSPPHSPIADAWPSRDTYTVQELLERAVGDSDNTAADVLMKRIGGPGAVTAWLQGRKVAPLDIDRYERQLQPESLGLASFRAGWKGEAAYRAALDAVPAADRRRATQAYLADPRDTATPLGALRFLEAMNQAELLGPDSRRLLGGIVSQASSGPNRLRAALPDGARLAHKAGTARTDLGFTPVVNDIGVYTLKDDRKFAVVVFVSGSRLSVAEQEKAIADVGRVVMKAAS</sequence>
<organism evidence="6">
    <name type="scientific">Caulobacter sp. (strain K31)</name>
    <dbReference type="NCBI Taxonomy" id="366602"/>
    <lineage>
        <taxon>Bacteria</taxon>
        <taxon>Pseudomonadati</taxon>
        <taxon>Pseudomonadota</taxon>
        <taxon>Alphaproteobacteria</taxon>
        <taxon>Caulobacterales</taxon>
        <taxon>Caulobacteraceae</taxon>
        <taxon>Caulobacter</taxon>
    </lineage>
</organism>
<dbReference type="Gene3D" id="3.40.710.10">
    <property type="entry name" value="DD-peptidase/beta-lactamase superfamily"/>
    <property type="match status" value="1"/>
</dbReference>
<dbReference type="KEGG" id="cak:Caul_3523"/>
<feature type="signal peptide" evidence="4">
    <location>
        <begin position="1"/>
        <end position="24"/>
    </location>
</feature>
<evidence type="ECO:0000256" key="2">
    <source>
        <dbReference type="ARBA" id="ARBA00009009"/>
    </source>
</evidence>
<dbReference type="PANTHER" id="PTHR35333">
    <property type="entry name" value="BETA-LACTAMASE"/>
    <property type="match status" value="1"/>
</dbReference>
<dbReference type="InterPro" id="IPR045155">
    <property type="entry name" value="Beta-lactam_cat"/>
</dbReference>
<protein>
    <recommendedName>
        <fullName evidence="3">beta-lactamase</fullName>
        <ecNumber evidence="3">3.5.2.6</ecNumber>
    </recommendedName>
</protein>
<dbReference type="PRINTS" id="PR00118">
    <property type="entry name" value="BLACTAMASEA"/>
</dbReference>
<dbReference type="OrthoDB" id="9784149at2"/>
<dbReference type="PANTHER" id="PTHR35333:SF3">
    <property type="entry name" value="BETA-LACTAMASE-TYPE TRANSPEPTIDASE FOLD CONTAINING PROTEIN"/>
    <property type="match status" value="1"/>
</dbReference>
<dbReference type="STRING" id="366602.Caul_3523"/>
<evidence type="ECO:0000256" key="4">
    <source>
        <dbReference type="SAM" id="SignalP"/>
    </source>
</evidence>
<dbReference type="SUPFAM" id="SSF56601">
    <property type="entry name" value="beta-lactamase/transpeptidase-like"/>
    <property type="match status" value="1"/>
</dbReference>
<dbReference type="AlphaFoldDB" id="B0T712"/>
<feature type="domain" description="Beta-lactamase class A catalytic" evidence="5">
    <location>
        <begin position="53"/>
        <end position="312"/>
    </location>
</feature>
<feature type="chain" id="PRO_5002755985" description="beta-lactamase" evidence="4">
    <location>
        <begin position="25"/>
        <end position="338"/>
    </location>
</feature>
<dbReference type="InterPro" id="IPR000871">
    <property type="entry name" value="Beta-lactam_class-A"/>
</dbReference>
<dbReference type="eggNOG" id="COG2367">
    <property type="taxonomic scope" value="Bacteria"/>
</dbReference>
<dbReference type="NCBIfam" id="NF033103">
    <property type="entry name" value="bla_class_A"/>
    <property type="match status" value="1"/>
</dbReference>
<dbReference type="Pfam" id="PF13354">
    <property type="entry name" value="Beta-lactamase2"/>
    <property type="match status" value="1"/>
</dbReference>